<evidence type="ECO:0000313" key="7">
    <source>
        <dbReference type="Proteomes" id="UP000678499"/>
    </source>
</evidence>
<accession>A0A7R9BF41</accession>
<keyword evidence="1" id="KW-0344">Guanine-nucleotide releasing factor</keyword>
<dbReference type="OrthoDB" id="10256179at2759"/>
<dbReference type="AlphaFoldDB" id="A0A7R9BF41"/>
<dbReference type="InterPro" id="IPR009091">
    <property type="entry name" value="RCC1/BLIP-II"/>
</dbReference>
<dbReference type="PROSITE" id="PS00626">
    <property type="entry name" value="RCC1_2"/>
    <property type="match status" value="1"/>
</dbReference>
<evidence type="ECO:0000256" key="2">
    <source>
        <dbReference type="ARBA" id="ARBA00022737"/>
    </source>
</evidence>
<feature type="repeat" description="RCC1" evidence="3">
    <location>
        <begin position="166"/>
        <end position="219"/>
    </location>
</feature>
<dbReference type="InterPro" id="IPR000408">
    <property type="entry name" value="Reg_chr_condens"/>
</dbReference>
<name>A0A7R9BF41_9CRUS</name>
<feature type="region of interest" description="Disordered" evidence="4">
    <location>
        <begin position="413"/>
        <end position="438"/>
    </location>
</feature>
<gene>
    <name evidence="6" type="ORF">NMOB1V02_LOCUS1920</name>
</gene>
<dbReference type="Proteomes" id="UP000678499">
    <property type="component" value="Unassembled WGS sequence"/>
</dbReference>
<evidence type="ECO:0000313" key="6">
    <source>
        <dbReference type="EMBL" id="CAD7274063.1"/>
    </source>
</evidence>
<protein>
    <recommendedName>
        <fullName evidence="5">RCC1-like domain-containing protein</fullName>
    </recommendedName>
</protein>
<evidence type="ECO:0000259" key="5">
    <source>
        <dbReference type="Pfam" id="PF25390"/>
    </source>
</evidence>
<dbReference type="SUPFAM" id="SSF50985">
    <property type="entry name" value="RCC1/BLIP-II"/>
    <property type="match status" value="1"/>
</dbReference>
<feature type="repeat" description="RCC1" evidence="3">
    <location>
        <begin position="327"/>
        <end position="378"/>
    </location>
</feature>
<feature type="region of interest" description="Disordered" evidence="4">
    <location>
        <begin position="445"/>
        <end position="464"/>
    </location>
</feature>
<keyword evidence="7" id="KW-1185">Reference proteome</keyword>
<sequence>MKLYAWGANSHGQLGLGLCNDECRVPTEVKVLPPEIQENLTSVRAIVGGGGHTLLLTHDGVLYSAGWNSKGQLGYVTNKLEQKEFRCVEKLKDMRVTRIACGWDHSIAVTGAGKLFSWGSNSFHQLGIPKTRVPSHTVEPSEVELACVVVSVSAGLRHSAIVDDTGKVYVWGSGRQGQLGLTSDGEPLAEIEKPCIIPCKEEAVKVCCGQYHTVVQCRNGQVFVFGQNKKGQLSLPLHCTQVNSPCPVSETSWLGKGKLMEIFVGWTHCVAHTESGHLFTWGRGDYGQLGRGINSECDPKPVQVKLPGLAVAVAVGAEHCVSLLDTGAVAVWGWNEHGTCGLRESSNILSPTIIPQSLKEAAVSIGCGSGTTFMLVNETLPRPKERSLLSKVANVLGGVGMGVSGLTVDSKYSSVPGSTEAAQPAWDHGDGLVPESDGDMLLQRQSGRKKGAKIFSSKDGMPKV</sequence>
<feature type="repeat" description="RCC1" evidence="3">
    <location>
        <begin position="1"/>
        <end position="59"/>
    </location>
</feature>
<dbReference type="PRINTS" id="PR00633">
    <property type="entry name" value="RCCNDNSATION"/>
</dbReference>
<dbReference type="InterPro" id="IPR051553">
    <property type="entry name" value="Ran_GTPase-activating"/>
</dbReference>
<dbReference type="EMBL" id="CAJPEX010000200">
    <property type="protein sequence ID" value="CAG0914215.1"/>
    <property type="molecule type" value="Genomic_DNA"/>
</dbReference>
<reference evidence="6" key="1">
    <citation type="submission" date="2020-11" db="EMBL/GenBank/DDBJ databases">
        <authorList>
            <person name="Tran Van P."/>
        </authorList>
    </citation>
    <scope>NUCLEOTIDE SEQUENCE</scope>
</reference>
<evidence type="ECO:0000256" key="4">
    <source>
        <dbReference type="SAM" id="MobiDB-lite"/>
    </source>
</evidence>
<dbReference type="PROSITE" id="PS50012">
    <property type="entry name" value="RCC1_3"/>
    <property type="match status" value="7"/>
</dbReference>
<feature type="repeat" description="RCC1" evidence="3">
    <location>
        <begin position="220"/>
        <end position="275"/>
    </location>
</feature>
<feature type="repeat" description="RCC1" evidence="3">
    <location>
        <begin position="276"/>
        <end position="326"/>
    </location>
</feature>
<evidence type="ECO:0000256" key="3">
    <source>
        <dbReference type="PROSITE-ProRule" id="PRU00235"/>
    </source>
</evidence>
<dbReference type="InterPro" id="IPR058923">
    <property type="entry name" value="RCC1-like_dom"/>
</dbReference>
<organism evidence="6">
    <name type="scientific">Notodromas monacha</name>
    <dbReference type="NCBI Taxonomy" id="399045"/>
    <lineage>
        <taxon>Eukaryota</taxon>
        <taxon>Metazoa</taxon>
        <taxon>Ecdysozoa</taxon>
        <taxon>Arthropoda</taxon>
        <taxon>Crustacea</taxon>
        <taxon>Oligostraca</taxon>
        <taxon>Ostracoda</taxon>
        <taxon>Podocopa</taxon>
        <taxon>Podocopida</taxon>
        <taxon>Cypridocopina</taxon>
        <taxon>Cypridoidea</taxon>
        <taxon>Cyprididae</taxon>
        <taxon>Notodromas</taxon>
    </lineage>
</organism>
<feature type="repeat" description="RCC1" evidence="3">
    <location>
        <begin position="60"/>
        <end position="112"/>
    </location>
</feature>
<keyword evidence="2" id="KW-0677">Repeat</keyword>
<evidence type="ECO:0000256" key="1">
    <source>
        <dbReference type="ARBA" id="ARBA00022658"/>
    </source>
</evidence>
<feature type="repeat" description="RCC1" evidence="3">
    <location>
        <begin position="113"/>
        <end position="165"/>
    </location>
</feature>
<proteinExistence type="predicted"/>
<dbReference type="PANTHER" id="PTHR45982:SF8">
    <property type="entry name" value="E3 UBIQUITIN-PROTEIN LIGASE HERC2-LIKE PROTEIN-RELATED"/>
    <property type="match status" value="1"/>
</dbReference>
<dbReference type="Pfam" id="PF25390">
    <property type="entry name" value="WD40_RLD"/>
    <property type="match status" value="1"/>
</dbReference>
<dbReference type="PANTHER" id="PTHR45982">
    <property type="entry name" value="REGULATOR OF CHROMOSOME CONDENSATION"/>
    <property type="match status" value="1"/>
</dbReference>
<dbReference type="Gene3D" id="2.130.10.30">
    <property type="entry name" value="Regulator of chromosome condensation 1/beta-lactamase-inhibitor protein II"/>
    <property type="match status" value="2"/>
</dbReference>
<feature type="domain" description="RCC1-like" evidence="5">
    <location>
        <begin position="2"/>
        <end position="373"/>
    </location>
</feature>
<dbReference type="EMBL" id="OA882237">
    <property type="protein sequence ID" value="CAD7274063.1"/>
    <property type="molecule type" value="Genomic_DNA"/>
</dbReference>